<protein>
    <recommendedName>
        <fullName evidence="3">YgiT-type zinc finger protein</fullName>
    </recommendedName>
</protein>
<dbReference type="Proteomes" id="UP001240171">
    <property type="component" value="Unassembled WGS sequence"/>
</dbReference>
<organism evidence="1 2">
    <name type="scientific">Paenibacillus lacisoli</name>
    <dbReference type="NCBI Taxonomy" id="3064525"/>
    <lineage>
        <taxon>Bacteria</taxon>
        <taxon>Bacillati</taxon>
        <taxon>Bacillota</taxon>
        <taxon>Bacilli</taxon>
        <taxon>Bacillales</taxon>
        <taxon>Paenibacillaceae</taxon>
        <taxon>Paenibacillus</taxon>
    </lineage>
</organism>
<gene>
    <name evidence="1" type="ORF">Q5741_02510</name>
</gene>
<dbReference type="RefSeq" id="WP_305022458.1">
    <property type="nucleotide sequence ID" value="NZ_JAUQTB010000001.1"/>
</dbReference>
<evidence type="ECO:0000313" key="2">
    <source>
        <dbReference type="Proteomes" id="UP001240171"/>
    </source>
</evidence>
<proteinExistence type="predicted"/>
<dbReference type="EMBL" id="JAUQTB010000001">
    <property type="protein sequence ID" value="MDO7905285.1"/>
    <property type="molecule type" value="Genomic_DNA"/>
</dbReference>
<sequence>MQEYCQCGHTIQLELRTVIFAGKVSITQVPVMSCEECSYYELLPCVKEELKQYLAELGSEPETIRISFADRNELSSLILTSKLYGVQLTPSTARQLMKAVNERINTLLDVYRYAQSSGDQDWTQDIERRLSQLSTLSSYPILSASS</sequence>
<accession>A0ABT9C7P5</accession>
<reference evidence="1 2" key="1">
    <citation type="submission" date="2023-07" db="EMBL/GenBank/DDBJ databases">
        <title>Paenibacillus sp. JX-17 nov. isolated from soil.</title>
        <authorList>
            <person name="Wan Y."/>
            <person name="Liu B."/>
        </authorList>
    </citation>
    <scope>NUCLEOTIDE SEQUENCE [LARGE SCALE GENOMIC DNA]</scope>
    <source>
        <strain evidence="1 2">JX-17</strain>
    </source>
</reference>
<name>A0ABT9C7P5_9BACL</name>
<evidence type="ECO:0000313" key="1">
    <source>
        <dbReference type="EMBL" id="MDO7905285.1"/>
    </source>
</evidence>
<evidence type="ECO:0008006" key="3">
    <source>
        <dbReference type="Google" id="ProtNLM"/>
    </source>
</evidence>
<comment type="caution">
    <text evidence="1">The sequence shown here is derived from an EMBL/GenBank/DDBJ whole genome shotgun (WGS) entry which is preliminary data.</text>
</comment>
<keyword evidence="2" id="KW-1185">Reference proteome</keyword>